<dbReference type="Pfam" id="PF24086">
    <property type="entry name" value="DUF7371"/>
    <property type="match status" value="1"/>
</dbReference>
<gene>
    <name evidence="4" type="ORF">IFR04_006552</name>
</gene>
<organism evidence="4 5">
    <name type="scientific">Cadophora malorum</name>
    <dbReference type="NCBI Taxonomy" id="108018"/>
    <lineage>
        <taxon>Eukaryota</taxon>
        <taxon>Fungi</taxon>
        <taxon>Dikarya</taxon>
        <taxon>Ascomycota</taxon>
        <taxon>Pezizomycotina</taxon>
        <taxon>Leotiomycetes</taxon>
        <taxon>Helotiales</taxon>
        <taxon>Ploettnerulaceae</taxon>
        <taxon>Cadophora</taxon>
    </lineage>
</organism>
<feature type="signal peptide" evidence="2">
    <location>
        <begin position="1"/>
        <end position="21"/>
    </location>
</feature>
<dbReference type="InterPro" id="IPR055795">
    <property type="entry name" value="DUF7371"/>
</dbReference>
<feature type="compositionally biased region" description="Low complexity" evidence="1">
    <location>
        <begin position="347"/>
        <end position="358"/>
    </location>
</feature>
<keyword evidence="2" id="KW-0732">Signal</keyword>
<dbReference type="OrthoDB" id="5385013at2759"/>
<name>A0A8H7TJ22_9HELO</name>
<reference evidence="4" key="1">
    <citation type="submission" date="2021-02" db="EMBL/GenBank/DDBJ databases">
        <title>Genome sequence Cadophora malorum strain M34.</title>
        <authorList>
            <person name="Stefanovic E."/>
            <person name="Vu D."/>
            <person name="Scully C."/>
            <person name="Dijksterhuis J."/>
            <person name="Roader J."/>
            <person name="Houbraken J."/>
        </authorList>
    </citation>
    <scope>NUCLEOTIDE SEQUENCE</scope>
    <source>
        <strain evidence="4">M34</strain>
    </source>
</reference>
<evidence type="ECO:0000256" key="1">
    <source>
        <dbReference type="SAM" id="MobiDB-lite"/>
    </source>
</evidence>
<evidence type="ECO:0000313" key="4">
    <source>
        <dbReference type="EMBL" id="KAG4420346.1"/>
    </source>
</evidence>
<dbReference type="EMBL" id="JAFJYH010000086">
    <property type="protein sequence ID" value="KAG4420346.1"/>
    <property type="molecule type" value="Genomic_DNA"/>
</dbReference>
<protein>
    <recommendedName>
        <fullName evidence="3">DUF7371 domain-containing protein</fullName>
    </recommendedName>
</protein>
<dbReference type="AlphaFoldDB" id="A0A8H7TJ22"/>
<comment type="caution">
    <text evidence="4">The sequence shown here is derived from an EMBL/GenBank/DDBJ whole genome shotgun (WGS) entry which is preliminary data.</text>
</comment>
<evidence type="ECO:0000256" key="2">
    <source>
        <dbReference type="SAM" id="SignalP"/>
    </source>
</evidence>
<feature type="domain" description="DUF7371" evidence="3">
    <location>
        <begin position="583"/>
        <end position="783"/>
    </location>
</feature>
<keyword evidence="5" id="KW-1185">Reference proteome</keyword>
<proteinExistence type="predicted"/>
<evidence type="ECO:0000313" key="5">
    <source>
        <dbReference type="Proteomes" id="UP000664132"/>
    </source>
</evidence>
<feature type="chain" id="PRO_5034304671" description="DUF7371 domain-containing protein" evidence="2">
    <location>
        <begin position="22"/>
        <end position="800"/>
    </location>
</feature>
<accession>A0A8H7TJ22</accession>
<dbReference type="Proteomes" id="UP000664132">
    <property type="component" value="Unassembled WGS sequence"/>
</dbReference>
<sequence>MRYHILTALAGAVGLVAIVAAAPVMSSDTDVCEPVSTVFVTVPQPVTVTVHDASTNPGGLSSTPGALPTTTITRYATLHSTLTIPRTNTVHLSRPESSNDVQAAVSTPISYDSTVFETAYLTVTVHQPDPSSSSVLAFIVENGTTFWLGGNTPVSTKAYVTATSVVIIEPVNTAGGTTHLTSTVTLHSTRYTTRSSTQTLTRTLSAFNGTTTQTSGAHVVSSFGTAPVPVRPGSSWTGWNATSTAGGTIFPGATDPAKTSKSVASFITKETVDIYKTSEFSYTVSTYTAKGGFNVFTTPTTWSADPSSTSMAGGVWTTAVINGQIVSWNAHGVTQTCTESSTRAPYTNTSSTSHHVTSPEPSLTASAQGAWTTAVIDGQTVSWNGNGVTETCSDSSIYAPYANTTSTAHHMSTSIAAGEVTSSSDSPSLLSASTTSSSSSSKLYIYTPASSIEAAASNTGITLAAVTSALLSSVSSSARPVSVSTATIIPIPASPVASSSSSQVADPTAPSDSVNLPGSSTVIPSSHLGVFPTSSSSKFLTLVSASSGSELSASLSTSEILNNASSTSTALSAASSAPSSCGEVGDFVLNFDDIPPLSIGNDSTFGQPQPIFSPYHHFDFSQGFTVGPPPVDPYLPESKPLLVEYTPTAKTVKQTRPNAGAGTSGYMGNADHGLTTCFSFNFYGASFGCDSLGPDCDFTFTGYRYDTVTKSTQEVATHQHAISACSDLKSLGCILIPITLNSDFENLDSVRIDLTVQGEPKIWWMDDVRLGWFNNTCEKGMCRAKAPIRGFSKPIPVKKI</sequence>
<feature type="region of interest" description="Disordered" evidence="1">
    <location>
        <begin position="494"/>
        <end position="518"/>
    </location>
</feature>
<feature type="region of interest" description="Disordered" evidence="1">
    <location>
        <begin position="339"/>
        <end position="364"/>
    </location>
</feature>
<evidence type="ECO:0000259" key="3">
    <source>
        <dbReference type="Pfam" id="PF24086"/>
    </source>
</evidence>